<dbReference type="OrthoDB" id="5994at2759"/>
<reference evidence="4 5" key="1">
    <citation type="submission" date="2015-03" db="EMBL/GenBank/DDBJ databases">
        <title>RNA-seq based gene annotation and comparative genomics of four Zymoseptoria species reveal species-specific pathogenicity related genes and transposable element activity.</title>
        <authorList>
            <person name="Grandaubert J."/>
            <person name="Bhattacharyya A."/>
            <person name="Stukenbrock E.H."/>
        </authorList>
    </citation>
    <scope>NUCLEOTIDE SEQUENCE [LARGE SCALE GENOMIC DNA]</scope>
    <source>
        <strain evidence="4 5">Zb18110</strain>
    </source>
</reference>
<feature type="compositionally biased region" description="Polar residues" evidence="3">
    <location>
        <begin position="52"/>
        <end position="66"/>
    </location>
</feature>
<dbReference type="InterPro" id="IPR028909">
    <property type="entry name" value="bL21-like"/>
</dbReference>
<dbReference type="STRING" id="1047168.A0A0F4G6S4"/>
<dbReference type="GO" id="GO:0003735">
    <property type="term" value="F:structural constituent of ribosome"/>
    <property type="evidence" value="ECO:0007669"/>
    <property type="project" value="TreeGrafter"/>
</dbReference>
<organism evidence="4 5">
    <name type="scientific">Zymoseptoria brevis</name>
    <dbReference type="NCBI Taxonomy" id="1047168"/>
    <lineage>
        <taxon>Eukaryota</taxon>
        <taxon>Fungi</taxon>
        <taxon>Dikarya</taxon>
        <taxon>Ascomycota</taxon>
        <taxon>Pezizomycotina</taxon>
        <taxon>Dothideomycetes</taxon>
        <taxon>Dothideomycetidae</taxon>
        <taxon>Mycosphaerellales</taxon>
        <taxon>Mycosphaerellaceae</taxon>
        <taxon>Zymoseptoria</taxon>
    </lineage>
</organism>
<comment type="similarity">
    <text evidence="1">Belongs to the bacterial ribosomal protein bL21 family.</text>
</comment>
<keyword evidence="5" id="KW-1185">Reference proteome</keyword>
<comment type="caution">
    <text evidence="4">The sequence shown here is derived from an EMBL/GenBank/DDBJ whole genome shotgun (WGS) entry which is preliminary data.</text>
</comment>
<protein>
    <recommendedName>
        <fullName evidence="2">Large ribosomal subunit protein bL21m</fullName>
    </recommendedName>
</protein>
<dbReference type="InterPro" id="IPR036164">
    <property type="entry name" value="bL21-like_sf"/>
</dbReference>
<evidence type="ECO:0000313" key="5">
    <source>
        <dbReference type="Proteomes" id="UP000033647"/>
    </source>
</evidence>
<dbReference type="SUPFAM" id="SSF141091">
    <property type="entry name" value="L21p-like"/>
    <property type="match status" value="2"/>
</dbReference>
<evidence type="ECO:0000256" key="1">
    <source>
        <dbReference type="ARBA" id="ARBA00008563"/>
    </source>
</evidence>
<feature type="region of interest" description="Disordered" evidence="3">
    <location>
        <begin position="30"/>
        <end position="92"/>
    </location>
</feature>
<dbReference type="PANTHER" id="PTHR21349">
    <property type="entry name" value="50S RIBOSOMAL PROTEIN L21"/>
    <property type="match status" value="1"/>
</dbReference>
<feature type="compositionally biased region" description="Low complexity" evidence="3">
    <location>
        <begin position="79"/>
        <end position="92"/>
    </location>
</feature>
<dbReference type="AlphaFoldDB" id="A0A0F4G6S4"/>
<evidence type="ECO:0000256" key="2">
    <source>
        <dbReference type="ARBA" id="ARBA00044129"/>
    </source>
</evidence>
<dbReference type="PANTHER" id="PTHR21349:SF0">
    <property type="entry name" value="LARGE RIBOSOMAL SUBUNIT PROTEIN BL21M"/>
    <property type="match status" value="1"/>
</dbReference>
<accession>A0A0F4G6S4</accession>
<dbReference type="Proteomes" id="UP000033647">
    <property type="component" value="Unassembled WGS sequence"/>
</dbReference>
<proteinExistence type="inferred from homology"/>
<dbReference type="EMBL" id="LAFY01004382">
    <property type="protein sequence ID" value="KJX93066.1"/>
    <property type="molecule type" value="Genomic_DNA"/>
</dbReference>
<gene>
    <name evidence="4" type="ORF">TI39_contig4423g00005</name>
</gene>
<evidence type="ECO:0000256" key="3">
    <source>
        <dbReference type="SAM" id="MobiDB-lite"/>
    </source>
</evidence>
<sequence length="283" mass="31060">MLSRTLRRTLLDARYSLPPTYLLPWTAGLTTATQPPQSSEPPPELPSSSIPARTNSTGSESATAKSQDAEHLELPAPHSQSPGQTSSPPQLSESVRQLLPLLRSQGPHYMTVHIHGNPYLITEGDTVRLPFLMQGVEPGDVIRLNRAINLGSRDYALKAPAASPKMKSPTVATVSIVDPTTGTLATHSRVMPTSALAATEGTVHAPHFVPHLAKGKFSYVDDRMFVCRAVVTGVESEPMRIKEKTKRRQRHVKKVKSKHRYTMIKIKELRVKSVEEIESGEVD</sequence>
<name>A0A0F4G6S4_9PEZI</name>
<dbReference type="GO" id="GO:0005762">
    <property type="term" value="C:mitochondrial large ribosomal subunit"/>
    <property type="evidence" value="ECO:0007669"/>
    <property type="project" value="TreeGrafter"/>
</dbReference>
<evidence type="ECO:0000313" key="4">
    <source>
        <dbReference type="EMBL" id="KJX93066.1"/>
    </source>
</evidence>